<evidence type="ECO:0000313" key="9">
    <source>
        <dbReference type="Proteomes" id="UP000316621"/>
    </source>
</evidence>
<dbReference type="Gramene" id="RZC71250">
    <property type="protein sequence ID" value="RZC71250"/>
    <property type="gene ID" value="C5167_034449"/>
</dbReference>
<dbReference type="InterPro" id="IPR036855">
    <property type="entry name" value="Znf_CCCH_sf"/>
</dbReference>
<evidence type="ECO:0000256" key="3">
    <source>
        <dbReference type="ARBA" id="ARBA00022833"/>
    </source>
</evidence>
<feature type="compositionally biased region" description="Low complexity" evidence="6">
    <location>
        <begin position="249"/>
        <end position="266"/>
    </location>
</feature>
<evidence type="ECO:0000259" key="7">
    <source>
        <dbReference type="PROSITE" id="PS50103"/>
    </source>
</evidence>
<name>A0A4Y7KFX1_PAPSO</name>
<dbReference type="PANTHER" id="PTHR12506">
    <property type="entry name" value="PROTEIN PHOSPHATASE RELATED"/>
    <property type="match status" value="1"/>
</dbReference>
<organism evidence="8 9">
    <name type="scientific">Papaver somniferum</name>
    <name type="common">Opium poppy</name>
    <dbReference type="NCBI Taxonomy" id="3469"/>
    <lineage>
        <taxon>Eukaryota</taxon>
        <taxon>Viridiplantae</taxon>
        <taxon>Streptophyta</taxon>
        <taxon>Embryophyta</taxon>
        <taxon>Tracheophyta</taxon>
        <taxon>Spermatophyta</taxon>
        <taxon>Magnoliopsida</taxon>
        <taxon>Ranunculales</taxon>
        <taxon>Papaveraceae</taxon>
        <taxon>Papaveroideae</taxon>
        <taxon>Papaver</taxon>
    </lineage>
</organism>
<feature type="domain" description="C3H1-type" evidence="7">
    <location>
        <begin position="200"/>
        <end position="228"/>
    </location>
</feature>
<dbReference type="Pfam" id="PF00642">
    <property type="entry name" value="zf-CCCH"/>
    <property type="match status" value="4"/>
</dbReference>
<evidence type="ECO:0000256" key="1">
    <source>
        <dbReference type="ARBA" id="ARBA00022723"/>
    </source>
</evidence>
<evidence type="ECO:0000313" key="8">
    <source>
        <dbReference type="EMBL" id="RZC71250.1"/>
    </source>
</evidence>
<dbReference type="InterPro" id="IPR000571">
    <property type="entry name" value="Znf_CCCH"/>
</dbReference>
<feature type="domain" description="C3H1-type" evidence="7">
    <location>
        <begin position="154"/>
        <end position="182"/>
    </location>
</feature>
<dbReference type="SUPFAM" id="SSF90229">
    <property type="entry name" value="CCCH zinc finger"/>
    <property type="match status" value="4"/>
</dbReference>
<feature type="region of interest" description="Disordered" evidence="6">
    <location>
        <begin position="234"/>
        <end position="294"/>
    </location>
</feature>
<feature type="zinc finger region" description="C3H1-type" evidence="5">
    <location>
        <begin position="200"/>
        <end position="228"/>
    </location>
</feature>
<keyword evidence="3 5" id="KW-0862">Zinc</keyword>
<feature type="compositionally biased region" description="Polar residues" evidence="6">
    <location>
        <begin position="283"/>
        <end position="292"/>
    </location>
</feature>
<gene>
    <name evidence="8" type="ORF">C5167_034449</name>
</gene>
<proteinExistence type="predicted"/>
<keyword evidence="1 5" id="KW-0479">Metal-binding</keyword>
<dbReference type="PROSITE" id="PS50103">
    <property type="entry name" value="ZF_C3H1"/>
    <property type="match status" value="4"/>
</dbReference>
<dbReference type="Proteomes" id="UP000316621">
    <property type="component" value="Chromosome 7"/>
</dbReference>
<evidence type="ECO:0000256" key="5">
    <source>
        <dbReference type="PROSITE-ProRule" id="PRU00723"/>
    </source>
</evidence>
<feature type="zinc finger region" description="C3H1-type" evidence="5">
    <location>
        <begin position="154"/>
        <end position="182"/>
    </location>
</feature>
<sequence length="479" mass="54055">MGEEEDYEKINSSSSSKSQEQEEIKIESSSPSHSSVAHHHEIHHDPAIIHALEGDFHNLRLQQHQQHEESNGVNYHKDAIYSNKNGSFLQYPLRPDEPDCSFYLRTGACRYGLNCRFNHPHNRNKDHVRFQQTHFPESLKVVKEKDNKEEYPERPGEPECKYYLKTGACKYGKDCRYDHPREKTAVGPAQHFNFLGLPIRPGEKECPFYMRVGSCKFATNCRFHHPDPGEAVGLDPSSGYHSGMSVPLQSGGTSQSSASWSSPRTSNDPVPYASRSYSGLMASPSQGTQQNLEWDGYQGPVYPPKGNTNSASAPFKNNSIRKTDGSKHYRHQQQMATDEFPERPGERECQYFVRNGDCKYRSACRFDHPKNRLQNSPALSPMGLPLRPFGPACKFDHPLNYDGSSAAAPTMSTSDQLTHFDDAASSGSSRRTGYENGNGNEAVIQQLLVVVVWKQISYLVFHLRTRWANVVNLSLQLKI</sequence>
<dbReference type="GO" id="GO:0008270">
    <property type="term" value="F:zinc ion binding"/>
    <property type="evidence" value="ECO:0007669"/>
    <property type="project" value="UniProtKB-KW"/>
</dbReference>
<dbReference type="InterPro" id="IPR050974">
    <property type="entry name" value="Plant_ZF_CCCH"/>
</dbReference>
<dbReference type="GO" id="GO:0003677">
    <property type="term" value="F:DNA binding"/>
    <property type="evidence" value="ECO:0007669"/>
    <property type="project" value="UniProtKB-KW"/>
</dbReference>
<evidence type="ECO:0000256" key="6">
    <source>
        <dbReference type="SAM" id="MobiDB-lite"/>
    </source>
</evidence>
<protein>
    <recommendedName>
        <fullName evidence="7">C3H1-type domain-containing protein</fullName>
    </recommendedName>
</protein>
<dbReference type="OMA" id="CLHYSRY"/>
<feature type="region of interest" description="Disordered" evidence="6">
    <location>
        <begin position="1"/>
        <end position="40"/>
    </location>
</feature>
<dbReference type="Gene3D" id="2.30.30.1190">
    <property type="match status" value="1"/>
</dbReference>
<keyword evidence="9" id="KW-1185">Reference proteome</keyword>
<dbReference type="STRING" id="3469.A0A4Y7KFX1"/>
<dbReference type="PANTHER" id="PTHR12506:SF20">
    <property type="entry name" value="ZINC FINGER CCCH DOMAIN-CONTAINING PROTEIN 67"/>
    <property type="match status" value="1"/>
</dbReference>
<dbReference type="Gene3D" id="4.10.1000.10">
    <property type="entry name" value="Zinc finger, CCCH-type"/>
    <property type="match status" value="2"/>
</dbReference>
<feature type="domain" description="C3H1-type" evidence="7">
    <location>
        <begin position="343"/>
        <end position="371"/>
    </location>
</feature>
<evidence type="ECO:0000256" key="4">
    <source>
        <dbReference type="ARBA" id="ARBA00023125"/>
    </source>
</evidence>
<feature type="domain" description="C3H1-type" evidence="7">
    <location>
        <begin position="94"/>
        <end position="122"/>
    </location>
</feature>
<keyword evidence="4" id="KW-0238">DNA-binding</keyword>
<accession>A0A4Y7KFX1</accession>
<keyword evidence="2 5" id="KW-0863">Zinc-finger</keyword>
<dbReference type="EMBL" id="CM010721">
    <property type="protein sequence ID" value="RZC71250.1"/>
    <property type="molecule type" value="Genomic_DNA"/>
</dbReference>
<dbReference type="GO" id="GO:0003729">
    <property type="term" value="F:mRNA binding"/>
    <property type="evidence" value="ECO:0007669"/>
    <property type="project" value="TreeGrafter"/>
</dbReference>
<dbReference type="AlphaFoldDB" id="A0A4Y7KFX1"/>
<reference evidence="8 9" key="1">
    <citation type="journal article" date="2018" name="Science">
        <title>The opium poppy genome and morphinan production.</title>
        <authorList>
            <person name="Guo L."/>
            <person name="Winzer T."/>
            <person name="Yang X."/>
            <person name="Li Y."/>
            <person name="Ning Z."/>
            <person name="He Z."/>
            <person name="Teodor R."/>
            <person name="Lu Y."/>
            <person name="Bowser T.A."/>
            <person name="Graham I.A."/>
            <person name="Ye K."/>
        </authorList>
    </citation>
    <scope>NUCLEOTIDE SEQUENCE [LARGE SCALE GENOMIC DNA]</scope>
    <source>
        <strain evidence="9">cv. HN1</strain>
        <tissue evidence="8">Leaves</tissue>
    </source>
</reference>
<dbReference type="SMART" id="SM00356">
    <property type="entry name" value="ZnF_C3H1"/>
    <property type="match status" value="4"/>
</dbReference>
<feature type="zinc finger region" description="C3H1-type" evidence="5">
    <location>
        <begin position="94"/>
        <end position="122"/>
    </location>
</feature>
<feature type="zinc finger region" description="C3H1-type" evidence="5">
    <location>
        <begin position="343"/>
        <end position="371"/>
    </location>
</feature>
<evidence type="ECO:0000256" key="2">
    <source>
        <dbReference type="ARBA" id="ARBA00022771"/>
    </source>
</evidence>